<dbReference type="EMBL" id="JYNY01000124">
    <property type="protein sequence ID" value="KJJ85545.1"/>
    <property type="molecule type" value="Genomic_DNA"/>
</dbReference>
<accession>A0A0F0CVS6</accession>
<protein>
    <submittedName>
        <fullName evidence="2">Secreted protein</fullName>
    </submittedName>
</protein>
<dbReference type="Proteomes" id="UP000033428">
    <property type="component" value="Unassembled WGS sequence"/>
</dbReference>
<comment type="caution">
    <text evidence="2">The sequence shown here is derived from an EMBL/GenBank/DDBJ whole genome shotgun (WGS) entry which is preliminary data.</text>
</comment>
<feature type="signal peptide" evidence="1">
    <location>
        <begin position="1"/>
        <end position="20"/>
    </location>
</feature>
<evidence type="ECO:0000256" key="1">
    <source>
        <dbReference type="SAM" id="SignalP"/>
    </source>
</evidence>
<gene>
    <name evidence="2" type="ORF">OMAG_000590</name>
</gene>
<keyword evidence="1" id="KW-0732">Signal</keyword>
<proteinExistence type="predicted"/>
<name>A0A0F0CVS6_9BACT</name>
<feature type="chain" id="PRO_5002437487" evidence="1">
    <location>
        <begin position="21"/>
        <end position="312"/>
    </location>
</feature>
<organism evidence="2 3">
    <name type="scientific">Candidatus Omnitrophus magneticus</name>
    <dbReference type="NCBI Taxonomy" id="1609969"/>
    <lineage>
        <taxon>Bacteria</taxon>
        <taxon>Pseudomonadati</taxon>
        <taxon>Candidatus Omnitrophota</taxon>
        <taxon>Candidatus Omnitrophus</taxon>
    </lineage>
</organism>
<evidence type="ECO:0000313" key="3">
    <source>
        <dbReference type="Proteomes" id="UP000033428"/>
    </source>
</evidence>
<sequence length="312" mass="35928">MKKILFIAAILFLNMTASYAQDIPLENQLAQIYKNAEDATTKGDIEQSDFWLARYMGLTAIDEKTSRGYPDLIPLFKKREDLKPTAFVSGKYDDSFIEFYARGTCGMWGVPDEGIDKEKREFIVQSFSDDRYFIEITASPRLENWSILKDPAVVAVIPLGKNLVIHSGKLDKGNAVKHFKNMPFDVGESFIHYVWQPEMHDLDGDGIPEFWIRYIKAWADGFSQELAIYKIKDDSELVLLKQFSGEAEGIARRLEGNKVEVGTGFTDKNVGHIGFDQTRLEIWEYKDGKFIKTSERAVPHILWSKDWEKYYF</sequence>
<reference evidence="2 3" key="1">
    <citation type="submission" date="2015-02" db="EMBL/GenBank/DDBJ databases">
        <title>Single-cell genomics of uncultivated deep-branching MTB reveals a conserved set of magnetosome genes.</title>
        <authorList>
            <person name="Kolinko S."/>
            <person name="Richter M."/>
            <person name="Glockner F.O."/>
            <person name="Brachmann A."/>
            <person name="Schuler D."/>
        </authorList>
    </citation>
    <scope>NUCLEOTIDE SEQUENCE [LARGE SCALE GENOMIC DNA]</scope>
    <source>
        <strain evidence="2">SKK-01</strain>
    </source>
</reference>
<keyword evidence="3" id="KW-1185">Reference proteome</keyword>
<evidence type="ECO:0000313" key="2">
    <source>
        <dbReference type="EMBL" id="KJJ85545.1"/>
    </source>
</evidence>
<dbReference type="AlphaFoldDB" id="A0A0F0CVS6"/>